<feature type="domain" description="DUF5106" evidence="2">
    <location>
        <begin position="29"/>
        <end position="171"/>
    </location>
</feature>
<evidence type="ECO:0000313" key="4">
    <source>
        <dbReference type="Proteomes" id="UP000823926"/>
    </source>
</evidence>
<reference evidence="3" key="1">
    <citation type="journal article" date="2021" name="PeerJ">
        <title>Extensive microbial diversity within the chicken gut microbiome revealed by metagenomics and culture.</title>
        <authorList>
            <person name="Gilroy R."/>
            <person name="Ravi A."/>
            <person name="Getino M."/>
            <person name="Pursley I."/>
            <person name="Horton D.L."/>
            <person name="Alikhan N.F."/>
            <person name="Baker D."/>
            <person name="Gharbi K."/>
            <person name="Hall N."/>
            <person name="Watson M."/>
            <person name="Adriaenssens E.M."/>
            <person name="Foster-Nyarko E."/>
            <person name="Jarju S."/>
            <person name="Secka A."/>
            <person name="Antonio M."/>
            <person name="Oren A."/>
            <person name="Chaudhuri R.R."/>
            <person name="La Ragione R."/>
            <person name="Hildebrand F."/>
            <person name="Pallen M.J."/>
        </authorList>
    </citation>
    <scope>NUCLEOTIDE SEQUENCE</scope>
    <source>
        <strain evidence="3">ChiBcec15-1070</strain>
    </source>
</reference>
<feature type="domain" description="Thioredoxin-like fold" evidence="1">
    <location>
        <begin position="199"/>
        <end position="293"/>
    </location>
</feature>
<dbReference type="PROSITE" id="PS51257">
    <property type="entry name" value="PROKAR_LIPOPROTEIN"/>
    <property type="match status" value="1"/>
</dbReference>
<reference evidence="3" key="2">
    <citation type="submission" date="2021-04" db="EMBL/GenBank/DDBJ databases">
        <authorList>
            <person name="Gilroy R."/>
        </authorList>
    </citation>
    <scope>NUCLEOTIDE SEQUENCE</scope>
    <source>
        <strain evidence="3">ChiBcec15-1070</strain>
    </source>
</reference>
<gene>
    <name evidence="3" type="ORF">H9888_05640</name>
</gene>
<evidence type="ECO:0000259" key="1">
    <source>
        <dbReference type="Pfam" id="PF13905"/>
    </source>
</evidence>
<sequence length="313" mass="35542">MKHPILNFVGTGCLTATLMLLVACGGGSQTQQKKEKTYLPPTVPSMISEPDQRAAYAVEHYWDKFDFTDREWIADSGALEQTFANYIGIMGYAPENSVRTSFAKTFATAAKDSAMYRRLAQVAEHYLYEPNSPMKNEAWYVAVLDALLSDSVLTDAEKVRLQFQRQMTQRNQVGEKAADIPFVTSNGVEGSLYGLKSPYVLLFFHDPDCGTCRDLTLMIDRSGVIQQLIASKQLTVLTIYPDEEEQAWRNHLTQMPQLGWIHGWDQQRVLRREHRYDLRALPTLYLLDKGKKVLIKDGTFNIIEQACSKLEVD</sequence>
<name>A0A9D1TYR6_9BACT</name>
<dbReference type="Gene3D" id="3.40.30.10">
    <property type="entry name" value="Glutaredoxin"/>
    <property type="match status" value="1"/>
</dbReference>
<dbReference type="Pfam" id="PF17127">
    <property type="entry name" value="DUF5106"/>
    <property type="match status" value="1"/>
</dbReference>
<dbReference type="EMBL" id="DXHL01000026">
    <property type="protein sequence ID" value="HIW10970.1"/>
    <property type="molecule type" value="Genomic_DNA"/>
</dbReference>
<dbReference type="SUPFAM" id="SSF52833">
    <property type="entry name" value="Thioredoxin-like"/>
    <property type="match status" value="1"/>
</dbReference>
<evidence type="ECO:0000259" key="2">
    <source>
        <dbReference type="Pfam" id="PF17127"/>
    </source>
</evidence>
<protein>
    <submittedName>
        <fullName evidence="3">DUF5106 domain-containing protein</fullName>
    </submittedName>
</protein>
<comment type="caution">
    <text evidence="3">The sequence shown here is derived from an EMBL/GenBank/DDBJ whole genome shotgun (WGS) entry which is preliminary data.</text>
</comment>
<dbReference type="Proteomes" id="UP000823926">
    <property type="component" value="Unassembled WGS sequence"/>
</dbReference>
<dbReference type="AlphaFoldDB" id="A0A9D1TYR6"/>
<evidence type="ECO:0000313" key="3">
    <source>
        <dbReference type="EMBL" id="HIW10970.1"/>
    </source>
</evidence>
<organism evidence="3 4">
    <name type="scientific">Candidatus Rikenella faecigallinarum</name>
    <dbReference type="NCBI Taxonomy" id="2838745"/>
    <lineage>
        <taxon>Bacteria</taxon>
        <taxon>Pseudomonadati</taxon>
        <taxon>Bacteroidota</taxon>
        <taxon>Bacteroidia</taxon>
        <taxon>Bacteroidales</taxon>
        <taxon>Rikenellaceae</taxon>
        <taxon>Rikenella</taxon>
    </lineage>
</organism>
<accession>A0A9D1TYR6</accession>
<dbReference type="InterPro" id="IPR033395">
    <property type="entry name" value="DUF5106"/>
</dbReference>
<proteinExistence type="predicted"/>
<dbReference type="Pfam" id="PF13905">
    <property type="entry name" value="Thioredoxin_8"/>
    <property type="match status" value="1"/>
</dbReference>
<dbReference type="InterPro" id="IPR036249">
    <property type="entry name" value="Thioredoxin-like_sf"/>
</dbReference>
<dbReference type="InterPro" id="IPR012336">
    <property type="entry name" value="Thioredoxin-like_fold"/>
</dbReference>